<evidence type="ECO:0000256" key="1">
    <source>
        <dbReference type="SAM" id="Phobius"/>
    </source>
</evidence>
<reference evidence="4 5" key="1">
    <citation type="submission" date="2019-03" db="EMBL/GenBank/DDBJ databases">
        <title>Genomic Encyclopedia of Type Strains, Phase IV (KMG-V): Genome sequencing to study the core and pangenomes of soil and plant-associated prokaryotes.</title>
        <authorList>
            <person name="Whitman W."/>
        </authorList>
    </citation>
    <scope>NUCLEOTIDE SEQUENCE [LARGE SCALE GENOMIC DNA]</scope>
    <source>
        <strain evidence="2 5">Gr42</strain>
        <strain evidence="3 4">IE4868</strain>
    </source>
</reference>
<dbReference type="EMBL" id="SMBK01000028">
    <property type="protein sequence ID" value="TCU31417.1"/>
    <property type="molecule type" value="Genomic_DNA"/>
</dbReference>
<keyword evidence="1" id="KW-1133">Transmembrane helix</keyword>
<evidence type="ECO:0000313" key="4">
    <source>
        <dbReference type="Proteomes" id="UP000295507"/>
    </source>
</evidence>
<comment type="caution">
    <text evidence="3">The sequence shown here is derived from an EMBL/GenBank/DDBJ whole genome shotgun (WGS) entry which is preliminary data.</text>
</comment>
<sequence length="43" mass="4555">MTLRLKALLAAATVSVGLWVAIIAAGTWLYESSVDTTFTASVR</sequence>
<dbReference type="EMBL" id="SMBJ01000020">
    <property type="protein sequence ID" value="TCU15659.1"/>
    <property type="molecule type" value="Genomic_DNA"/>
</dbReference>
<dbReference type="Proteomes" id="UP000295507">
    <property type="component" value="Unassembled WGS sequence"/>
</dbReference>
<accession>A0A4R3RAZ4</accession>
<dbReference type="Proteomes" id="UP000295547">
    <property type="component" value="Unassembled WGS sequence"/>
</dbReference>
<dbReference type="AlphaFoldDB" id="A0A4R3RAZ4"/>
<organism evidence="3 4">
    <name type="scientific">Rhizobium azibense</name>
    <dbReference type="NCBI Taxonomy" id="1136135"/>
    <lineage>
        <taxon>Bacteria</taxon>
        <taxon>Pseudomonadati</taxon>
        <taxon>Pseudomonadota</taxon>
        <taxon>Alphaproteobacteria</taxon>
        <taxon>Hyphomicrobiales</taxon>
        <taxon>Rhizobiaceae</taxon>
        <taxon>Rhizobium/Agrobacterium group</taxon>
        <taxon>Rhizobium</taxon>
    </lineage>
</organism>
<name>A0A4R3RAZ4_9HYPH</name>
<keyword evidence="5" id="KW-1185">Reference proteome</keyword>
<evidence type="ECO:0000313" key="2">
    <source>
        <dbReference type="EMBL" id="TCU15659.1"/>
    </source>
</evidence>
<evidence type="ECO:0000313" key="3">
    <source>
        <dbReference type="EMBL" id="TCU31417.1"/>
    </source>
</evidence>
<proteinExistence type="predicted"/>
<keyword evidence="1" id="KW-0472">Membrane</keyword>
<feature type="transmembrane region" description="Helical" evidence="1">
    <location>
        <begin position="7"/>
        <end position="30"/>
    </location>
</feature>
<protein>
    <submittedName>
        <fullName evidence="3">Uncharacterized protein</fullName>
    </submittedName>
</protein>
<gene>
    <name evidence="3" type="ORF">EV129_12843</name>
    <name evidence="2" type="ORF">EV130_12043</name>
</gene>
<evidence type="ECO:0000313" key="5">
    <source>
        <dbReference type="Proteomes" id="UP000295547"/>
    </source>
</evidence>
<keyword evidence="1" id="KW-0812">Transmembrane</keyword>